<evidence type="ECO:0000313" key="2">
    <source>
        <dbReference type="EMBL" id="KAK4804797.1"/>
    </source>
</evidence>
<name>A0AAN7RI35_TRANT</name>
<keyword evidence="1" id="KW-0812">Transmembrane</keyword>
<sequence length="180" mass="20938">MACFVPHIKPYVNLDLGNQVFIQTQRCSFEYSFSYLSWFGCPSYTGASTRSAASSVQLILLAMIMLIPLMAFWRSDREIDRESRPSRRGPNWARHSTRTKYRIDTVKTPRETLTFLLLAPSQNYDYTVDSPNEDQRNSHNRNNCLVQTLKHSNSKKQTCKQLPFHLTNSKLHITFRLTDI</sequence>
<keyword evidence="1" id="KW-1133">Transmembrane helix</keyword>
<proteinExistence type="predicted"/>
<keyword evidence="1" id="KW-0472">Membrane</keyword>
<dbReference type="AlphaFoldDB" id="A0AAN7RI35"/>
<reference evidence="2 3" key="1">
    <citation type="journal article" date="2023" name="Hortic Res">
        <title>Pangenome of water caltrop reveals structural variations and asymmetric subgenome divergence after allopolyploidization.</title>
        <authorList>
            <person name="Zhang X."/>
            <person name="Chen Y."/>
            <person name="Wang L."/>
            <person name="Yuan Y."/>
            <person name="Fang M."/>
            <person name="Shi L."/>
            <person name="Lu R."/>
            <person name="Comes H.P."/>
            <person name="Ma Y."/>
            <person name="Chen Y."/>
            <person name="Huang G."/>
            <person name="Zhou Y."/>
            <person name="Zheng Z."/>
            <person name="Qiu Y."/>
        </authorList>
    </citation>
    <scope>NUCLEOTIDE SEQUENCE [LARGE SCALE GENOMIC DNA]</scope>
    <source>
        <strain evidence="2">F231</strain>
    </source>
</reference>
<feature type="transmembrane region" description="Helical" evidence="1">
    <location>
        <begin position="52"/>
        <end position="73"/>
    </location>
</feature>
<evidence type="ECO:0000256" key="1">
    <source>
        <dbReference type="SAM" id="Phobius"/>
    </source>
</evidence>
<dbReference type="EMBL" id="JAXQNO010000001">
    <property type="protein sequence ID" value="KAK4804797.1"/>
    <property type="molecule type" value="Genomic_DNA"/>
</dbReference>
<keyword evidence="3" id="KW-1185">Reference proteome</keyword>
<dbReference type="Proteomes" id="UP001346149">
    <property type="component" value="Unassembled WGS sequence"/>
</dbReference>
<protein>
    <submittedName>
        <fullName evidence="2">Uncharacterized protein</fullName>
    </submittedName>
</protein>
<accession>A0AAN7RI35</accession>
<comment type="caution">
    <text evidence="2">The sequence shown here is derived from an EMBL/GenBank/DDBJ whole genome shotgun (WGS) entry which is preliminary data.</text>
</comment>
<evidence type="ECO:0000313" key="3">
    <source>
        <dbReference type="Proteomes" id="UP001346149"/>
    </source>
</evidence>
<organism evidence="2 3">
    <name type="scientific">Trapa natans</name>
    <name type="common">Water chestnut</name>
    <dbReference type="NCBI Taxonomy" id="22666"/>
    <lineage>
        <taxon>Eukaryota</taxon>
        <taxon>Viridiplantae</taxon>
        <taxon>Streptophyta</taxon>
        <taxon>Embryophyta</taxon>
        <taxon>Tracheophyta</taxon>
        <taxon>Spermatophyta</taxon>
        <taxon>Magnoliopsida</taxon>
        <taxon>eudicotyledons</taxon>
        <taxon>Gunneridae</taxon>
        <taxon>Pentapetalae</taxon>
        <taxon>rosids</taxon>
        <taxon>malvids</taxon>
        <taxon>Myrtales</taxon>
        <taxon>Lythraceae</taxon>
        <taxon>Trapa</taxon>
    </lineage>
</organism>
<gene>
    <name evidence="2" type="ORF">SAY86_004614</name>
</gene>